<dbReference type="OrthoDB" id="8245029at2"/>
<evidence type="ECO:0000313" key="3">
    <source>
        <dbReference type="EMBL" id="SHJ28847.1"/>
    </source>
</evidence>
<gene>
    <name evidence="3" type="ORF">SAMN05444159_0207</name>
</gene>
<accession>A0A1M6I311</accession>
<dbReference type="Proteomes" id="UP000189935">
    <property type="component" value="Chromosome I"/>
</dbReference>
<feature type="compositionally biased region" description="Basic and acidic residues" evidence="1">
    <location>
        <begin position="94"/>
        <end position="107"/>
    </location>
</feature>
<reference evidence="3 4" key="1">
    <citation type="submission" date="2016-11" db="EMBL/GenBank/DDBJ databases">
        <authorList>
            <person name="Jaros S."/>
            <person name="Januszkiewicz K."/>
            <person name="Wedrychowicz H."/>
        </authorList>
    </citation>
    <scope>NUCLEOTIDE SEQUENCE [LARGE SCALE GENOMIC DNA]</scope>
    <source>
        <strain evidence="3 4">GAS499</strain>
    </source>
</reference>
<dbReference type="AlphaFoldDB" id="A0A1M6I311"/>
<evidence type="ECO:0008006" key="5">
    <source>
        <dbReference type="Google" id="ProtNLM"/>
    </source>
</evidence>
<feature type="signal peptide" evidence="2">
    <location>
        <begin position="1"/>
        <end position="30"/>
    </location>
</feature>
<feature type="chain" id="PRO_5012115939" description="Beta-barrel assembly machine subunit BamF" evidence="2">
    <location>
        <begin position="31"/>
        <end position="107"/>
    </location>
</feature>
<protein>
    <recommendedName>
        <fullName evidence="5">Beta-barrel assembly machine subunit BamF</fullName>
    </recommendedName>
</protein>
<feature type="region of interest" description="Disordered" evidence="1">
    <location>
        <begin position="38"/>
        <end position="65"/>
    </location>
</feature>
<dbReference type="RefSeq" id="WP_079536182.1">
    <property type="nucleotide sequence ID" value="NZ_LT670844.1"/>
</dbReference>
<feature type="region of interest" description="Disordered" evidence="1">
    <location>
        <begin position="80"/>
        <end position="107"/>
    </location>
</feature>
<keyword evidence="2" id="KW-0732">Signal</keyword>
<evidence type="ECO:0000256" key="1">
    <source>
        <dbReference type="SAM" id="MobiDB-lite"/>
    </source>
</evidence>
<dbReference type="EMBL" id="LT670844">
    <property type="protein sequence ID" value="SHJ28847.1"/>
    <property type="molecule type" value="Genomic_DNA"/>
</dbReference>
<evidence type="ECO:0000256" key="2">
    <source>
        <dbReference type="SAM" id="SignalP"/>
    </source>
</evidence>
<name>A0A1M6I311_9BRAD</name>
<sequence length="107" mass="11124">MSVDRKRWALAASVLLLSALALGGCSTSIADMPIFGTPADAPERAKDSSTYLPVHDLPPDREEPELAPAERAKIQAELVAARDHQASAAAGKDTAAKDTAAKDTAAK</sequence>
<organism evidence="3 4">
    <name type="scientific">Bradyrhizobium lablabi</name>
    <dbReference type="NCBI Taxonomy" id="722472"/>
    <lineage>
        <taxon>Bacteria</taxon>
        <taxon>Pseudomonadati</taxon>
        <taxon>Pseudomonadota</taxon>
        <taxon>Alphaproteobacteria</taxon>
        <taxon>Hyphomicrobiales</taxon>
        <taxon>Nitrobacteraceae</taxon>
        <taxon>Bradyrhizobium</taxon>
    </lineage>
</organism>
<proteinExistence type="predicted"/>
<evidence type="ECO:0000313" key="4">
    <source>
        <dbReference type="Proteomes" id="UP000189935"/>
    </source>
</evidence>
<dbReference type="PROSITE" id="PS51257">
    <property type="entry name" value="PROKAR_LIPOPROTEIN"/>
    <property type="match status" value="1"/>
</dbReference>